<dbReference type="InterPro" id="IPR021384">
    <property type="entry name" value="Mediator_Med21"/>
</dbReference>
<dbReference type="Proteomes" id="UP000076407">
    <property type="component" value="Unassembled WGS sequence"/>
</dbReference>
<dbReference type="VEuPathDB" id="VectorBase:AQUA004273"/>
<evidence type="ECO:0000256" key="1">
    <source>
        <dbReference type="ARBA" id="ARBA00004123"/>
    </source>
</evidence>
<evidence type="ECO:0000256" key="5">
    <source>
        <dbReference type="ARBA" id="ARBA00023242"/>
    </source>
</evidence>
<evidence type="ECO:0000313" key="9">
    <source>
        <dbReference type="EnsemblMetazoa" id="AQUA004273-PA"/>
    </source>
</evidence>
<feature type="compositionally biased region" description="Low complexity" evidence="8">
    <location>
        <begin position="44"/>
        <end position="71"/>
    </location>
</feature>
<dbReference type="PANTHER" id="PTHR13381:SF0">
    <property type="entry name" value="MEDIATOR OF RNA POLYMERASE II TRANSCRIPTION SUBUNIT 21"/>
    <property type="match status" value="1"/>
</dbReference>
<reference evidence="9" key="3">
    <citation type="submission" date="2016-10" db="UniProtKB">
        <authorList>
            <consortium name="VectorBase"/>
        </authorList>
    </citation>
    <scope>IDENTIFICATION</scope>
    <source>
        <strain evidence="9">SANGQUA</strain>
    </source>
</reference>
<dbReference type="STRING" id="34691.A0A182X397"/>
<reference evidence="9" key="4">
    <citation type="submission" date="2021-01" db="UniProtKB">
        <authorList>
            <consortium name="EnsemblMetazoa"/>
        </authorList>
    </citation>
    <scope>IDENTIFICATION</scope>
    <source>
        <strain evidence="9">SANGQUA</strain>
    </source>
</reference>
<sequence length="154" mass="17514">MADRLTQLQDTVNQQAEHFCNSIGILQQCSVPSKFAGFERTGSQTPQQQVHQQQQLPQQQQQQQQPQQQEDFPQLFSTLISRCAKDIDTLIESLPSEESSIELQVQSLQRLEAENKESAEKLEEIVRKGELLLEKIQAALSDIAQSQLDMQYSS</sequence>
<evidence type="ECO:0000256" key="3">
    <source>
        <dbReference type="ARBA" id="ARBA00023159"/>
    </source>
</evidence>
<organism evidence="9 10">
    <name type="scientific">Anopheles quadriannulatus</name>
    <name type="common">Mosquito</name>
    <dbReference type="NCBI Taxonomy" id="34691"/>
    <lineage>
        <taxon>Eukaryota</taxon>
        <taxon>Metazoa</taxon>
        <taxon>Ecdysozoa</taxon>
        <taxon>Arthropoda</taxon>
        <taxon>Hexapoda</taxon>
        <taxon>Insecta</taxon>
        <taxon>Pterygota</taxon>
        <taxon>Neoptera</taxon>
        <taxon>Endopterygota</taxon>
        <taxon>Diptera</taxon>
        <taxon>Nematocera</taxon>
        <taxon>Culicoidea</taxon>
        <taxon>Culicidae</taxon>
        <taxon>Anophelinae</taxon>
        <taxon>Anopheles</taxon>
    </lineage>
</organism>
<dbReference type="GO" id="GO:0006357">
    <property type="term" value="P:regulation of transcription by RNA polymerase II"/>
    <property type="evidence" value="ECO:0007669"/>
    <property type="project" value="TreeGrafter"/>
</dbReference>
<comment type="similarity">
    <text evidence="6">Belongs to the Mediator complex subunit 21 family.</text>
</comment>
<dbReference type="Gene3D" id="6.10.280.10">
    <property type="entry name" value="Mediator complex, subunit Med21"/>
    <property type="match status" value="1"/>
</dbReference>
<keyword evidence="2 6" id="KW-0805">Transcription regulation</keyword>
<feature type="coiled-coil region" evidence="7">
    <location>
        <begin position="101"/>
        <end position="139"/>
    </location>
</feature>
<comment type="subunit">
    <text evidence="6">Component of the Mediator complex.</text>
</comment>
<feature type="region of interest" description="Disordered" evidence="8">
    <location>
        <begin position="37"/>
        <end position="71"/>
    </location>
</feature>
<dbReference type="PANTHER" id="PTHR13381">
    <property type="entry name" value="RNA POLYMERASE II HOLOENZYME COMPONENT SRB7"/>
    <property type="match status" value="1"/>
</dbReference>
<keyword evidence="5 6" id="KW-0539">Nucleus</keyword>
<evidence type="ECO:0000256" key="8">
    <source>
        <dbReference type="SAM" id="MobiDB-lite"/>
    </source>
</evidence>
<dbReference type="EnsemblMetazoa" id="AQUA004273-RA">
    <property type="protein sequence ID" value="AQUA004273-PA"/>
    <property type="gene ID" value="AQUA004273"/>
</dbReference>
<keyword evidence="4 6" id="KW-0804">Transcription</keyword>
<dbReference type="AlphaFoldDB" id="A0A182X397"/>
<evidence type="ECO:0000256" key="4">
    <source>
        <dbReference type="ARBA" id="ARBA00023163"/>
    </source>
</evidence>
<keyword evidence="10" id="KW-1185">Reference proteome</keyword>
<protein>
    <recommendedName>
        <fullName evidence="6">Mediator of RNA polymerase II transcription subunit 21</fullName>
    </recommendedName>
</protein>
<keyword evidence="7" id="KW-0175">Coiled coil</keyword>
<dbReference type="Pfam" id="PF11221">
    <property type="entry name" value="Med21"/>
    <property type="match status" value="1"/>
</dbReference>
<keyword evidence="3 6" id="KW-0010">Activator</keyword>
<comment type="function">
    <text evidence="6">Component of the Mediator complex, a coactivator involved in the regulated transcription of nearly all RNA polymerase II-dependent genes. Mediator functions as a bridge to convey information from gene-specific regulatory proteins to the basal RNA polymerase II transcription machinery. Mediator is recruited to promoters by direct interactions with regulatory proteins and serves as a scaffold for the assembly of a functional preinitiation complex with RNA polymerase II and the general transcription factors.</text>
</comment>
<proteinExistence type="inferred from homology"/>
<dbReference type="GO" id="GO:0003712">
    <property type="term" value="F:transcription coregulator activity"/>
    <property type="evidence" value="ECO:0007669"/>
    <property type="project" value="TreeGrafter"/>
</dbReference>
<dbReference type="GO" id="GO:0016592">
    <property type="term" value="C:mediator complex"/>
    <property type="evidence" value="ECO:0007669"/>
    <property type="project" value="UniProtKB-UniRule"/>
</dbReference>
<accession>A0A182X397</accession>
<dbReference type="InterPro" id="IPR037212">
    <property type="entry name" value="Med7/Med21-like"/>
</dbReference>
<evidence type="ECO:0000256" key="6">
    <source>
        <dbReference type="RuleBase" id="RU366036"/>
    </source>
</evidence>
<evidence type="ECO:0000313" key="10">
    <source>
        <dbReference type="Proteomes" id="UP000076407"/>
    </source>
</evidence>
<comment type="subcellular location">
    <subcellularLocation>
        <location evidence="1 6">Nucleus</location>
    </subcellularLocation>
</comment>
<dbReference type="SMR" id="A0A182X397"/>
<dbReference type="SUPFAM" id="SSF140718">
    <property type="entry name" value="Mediator hinge subcomplex-like"/>
    <property type="match status" value="1"/>
</dbReference>
<reference evidence="10" key="1">
    <citation type="submission" date="2013-03" db="EMBL/GenBank/DDBJ databases">
        <title>The Genome Sequence of Anopheles quadriannulatus QUAD4_A.</title>
        <authorList>
            <consortium name="The Broad Institute Genomics Platform"/>
            <person name="Neafsey D.E."/>
            <person name="Howell P."/>
            <person name="Walker B."/>
            <person name="Young S.K."/>
            <person name="Zeng Q."/>
            <person name="Gargeya S."/>
            <person name="Fitzgerald M."/>
            <person name="Haas B."/>
            <person name="Abouelleil A."/>
            <person name="Allen A.W."/>
            <person name="Alvarado L."/>
            <person name="Arachchi H.M."/>
            <person name="Berlin A.M."/>
            <person name="Chapman S.B."/>
            <person name="Gainer-Dewar J."/>
            <person name="Goldberg J."/>
            <person name="Griggs A."/>
            <person name="Gujja S."/>
            <person name="Hansen M."/>
            <person name="Howarth C."/>
            <person name="Imamovic A."/>
            <person name="Ireland A."/>
            <person name="Larimer J."/>
            <person name="McCowan C."/>
            <person name="Murphy C."/>
            <person name="Pearson M."/>
            <person name="Poon T.W."/>
            <person name="Priest M."/>
            <person name="Roberts A."/>
            <person name="Saif S."/>
            <person name="Shea T."/>
            <person name="Sisk P."/>
            <person name="Sykes S."/>
            <person name="Wortman J."/>
            <person name="Nusbaum C."/>
            <person name="Birren B."/>
        </authorList>
    </citation>
    <scope>NUCLEOTIDE SEQUENCE [LARGE SCALE GENOMIC DNA]</scope>
    <source>
        <strain evidence="10">SANGQUA</strain>
    </source>
</reference>
<evidence type="ECO:0000256" key="2">
    <source>
        <dbReference type="ARBA" id="ARBA00023015"/>
    </source>
</evidence>
<name>A0A182X397_ANOQN</name>
<reference evidence="9" key="2">
    <citation type="submission" date="2013-03" db="EMBL/GenBank/DDBJ databases">
        <title>The Genome Sequence of Anopheles quadriannulatus QUAD4_A.</title>
        <authorList>
            <person name="Neafsey D.E."/>
            <person name="Howell P."/>
            <person name="Walker B."/>
            <person name="Young S.K."/>
            <person name="Zeng Q."/>
            <person name="Gargeya S."/>
            <person name="Fitzgerald M."/>
            <person name="Haas B."/>
            <person name="Abouelleil A."/>
            <person name="Allen A.W."/>
            <person name="Alvarado L."/>
            <person name="Arachchi H.M."/>
            <person name="Berlin A.M."/>
            <person name="Chapman S.B."/>
            <person name="Gainer-Dewar J."/>
            <person name="Goldberg J."/>
            <person name="Griggs A."/>
            <person name="Gujja S."/>
            <person name="Hansen M."/>
            <person name="Howarth C."/>
            <person name="Imamovic A."/>
            <person name="Ireland A."/>
            <person name="Larimer J."/>
            <person name="McCowan C."/>
            <person name="Murphy C."/>
            <person name="Pearson M."/>
            <person name="Poon T.W."/>
            <person name="Priest M."/>
            <person name="Roberts A."/>
            <person name="Saif S."/>
            <person name="Shea T."/>
            <person name="Sisk P."/>
            <person name="Sykes S."/>
            <person name="Wortman J."/>
            <person name="Nusbaum C."/>
            <person name="Birren B."/>
        </authorList>
    </citation>
    <scope>NUCLEOTIDE SEQUENCE [LARGE SCALE GENOMIC DNA]</scope>
    <source>
        <strain evidence="9">SANGQUA</strain>
    </source>
</reference>
<evidence type="ECO:0000256" key="7">
    <source>
        <dbReference type="SAM" id="Coils"/>
    </source>
</evidence>